<organism evidence="1 2">
    <name type="scientific">Brachionus plicatilis</name>
    <name type="common">Marine rotifer</name>
    <name type="synonym">Brachionus muelleri</name>
    <dbReference type="NCBI Taxonomy" id="10195"/>
    <lineage>
        <taxon>Eukaryota</taxon>
        <taxon>Metazoa</taxon>
        <taxon>Spiralia</taxon>
        <taxon>Gnathifera</taxon>
        <taxon>Rotifera</taxon>
        <taxon>Eurotatoria</taxon>
        <taxon>Monogononta</taxon>
        <taxon>Pseudotrocha</taxon>
        <taxon>Ploima</taxon>
        <taxon>Brachionidae</taxon>
        <taxon>Brachionus</taxon>
    </lineage>
</organism>
<evidence type="ECO:0000313" key="2">
    <source>
        <dbReference type="Proteomes" id="UP000276133"/>
    </source>
</evidence>
<evidence type="ECO:0000313" key="1">
    <source>
        <dbReference type="EMBL" id="RNA06231.1"/>
    </source>
</evidence>
<dbReference type="Proteomes" id="UP000276133">
    <property type="component" value="Unassembled WGS sequence"/>
</dbReference>
<sequence>MCRRVSFSKLSEKVDFGMLGCSSEMKTMGLDEDSTGSFFLRGLGGESSESSDFLAEHSFSVESSDLKYLINLSSFCSHSPFPFDCSCEFCVYFMRLEIISDRLSVFEFVAASHDEKSHPRTSASPKD</sequence>
<gene>
    <name evidence="1" type="ORF">BpHYR1_032509</name>
</gene>
<keyword evidence="2" id="KW-1185">Reference proteome</keyword>
<reference evidence="1 2" key="1">
    <citation type="journal article" date="2018" name="Sci. Rep.">
        <title>Genomic signatures of local adaptation to the degree of environmental predictability in rotifers.</title>
        <authorList>
            <person name="Franch-Gras L."/>
            <person name="Hahn C."/>
            <person name="Garcia-Roger E.M."/>
            <person name="Carmona M.J."/>
            <person name="Serra M."/>
            <person name="Gomez A."/>
        </authorList>
    </citation>
    <scope>NUCLEOTIDE SEQUENCE [LARGE SCALE GENOMIC DNA]</scope>
    <source>
        <strain evidence="1">HYR1</strain>
    </source>
</reference>
<dbReference type="AlphaFoldDB" id="A0A3M7Q5E6"/>
<name>A0A3M7Q5E6_BRAPC</name>
<comment type="caution">
    <text evidence="1">The sequence shown here is derived from an EMBL/GenBank/DDBJ whole genome shotgun (WGS) entry which is preliminary data.</text>
</comment>
<accession>A0A3M7Q5E6</accession>
<dbReference type="EMBL" id="REGN01007455">
    <property type="protein sequence ID" value="RNA06231.1"/>
    <property type="molecule type" value="Genomic_DNA"/>
</dbReference>
<protein>
    <submittedName>
        <fullName evidence="1">Uncharacterized protein</fullName>
    </submittedName>
</protein>
<proteinExistence type="predicted"/>